<accession>A0A1E8Q170</accession>
<reference evidence="2 3" key="1">
    <citation type="submission" date="2016-09" db="EMBL/GenBank/DDBJ databases">
        <title>genome sequence of Mycobacterium sp. 739 SCH.</title>
        <authorList>
            <person name="Greninger A.L."/>
            <person name="Qin X."/>
            <person name="Jerome K."/>
            <person name="Vora S."/>
            <person name="Quinn K."/>
        </authorList>
    </citation>
    <scope>NUCLEOTIDE SEQUENCE [LARGE SCALE GENOMIC DNA]</scope>
    <source>
        <strain evidence="2 3">SCH</strain>
    </source>
</reference>
<name>A0A1E8Q170_9MYCO</name>
<evidence type="ECO:0000313" key="2">
    <source>
        <dbReference type="EMBL" id="OFJ52166.1"/>
    </source>
</evidence>
<dbReference type="Pfam" id="PF25191">
    <property type="entry name" value="DUF7832"/>
    <property type="match status" value="1"/>
</dbReference>
<organism evidence="2 3">
    <name type="scientific">Mycolicibacterium grossiae</name>
    <dbReference type="NCBI Taxonomy" id="1552759"/>
    <lineage>
        <taxon>Bacteria</taxon>
        <taxon>Bacillati</taxon>
        <taxon>Actinomycetota</taxon>
        <taxon>Actinomycetes</taxon>
        <taxon>Mycobacteriales</taxon>
        <taxon>Mycobacteriaceae</taxon>
        <taxon>Mycolicibacterium</taxon>
    </lineage>
</organism>
<feature type="domain" description="DUF7832" evidence="1">
    <location>
        <begin position="3"/>
        <end position="95"/>
    </location>
</feature>
<keyword evidence="3" id="KW-1185">Reference proteome</keyword>
<dbReference type="RefSeq" id="WP_070354621.1">
    <property type="nucleotide sequence ID" value="NZ_MCHX01000046.1"/>
</dbReference>
<protein>
    <recommendedName>
        <fullName evidence="1">DUF7832 domain-containing protein</fullName>
    </recommendedName>
</protein>
<dbReference type="AlphaFoldDB" id="A0A1E8Q170"/>
<proteinExistence type="predicted"/>
<evidence type="ECO:0000313" key="3">
    <source>
        <dbReference type="Proteomes" id="UP000178953"/>
    </source>
</evidence>
<dbReference type="Proteomes" id="UP000178953">
    <property type="component" value="Unassembled WGS sequence"/>
</dbReference>
<dbReference type="EMBL" id="MCHX01000046">
    <property type="protein sequence ID" value="OFJ52166.1"/>
    <property type="molecule type" value="Genomic_DNA"/>
</dbReference>
<gene>
    <name evidence="2" type="ORF">BEL07_18990</name>
</gene>
<comment type="caution">
    <text evidence="2">The sequence shown here is derived from an EMBL/GenBank/DDBJ whole genome shotgun (WGS) entry which is preliminary data.</text>
</comment>
<sequence>MPIDDAGWHYDTCSEHGLHRDHAATHIGMFFAWLAHHGLANQDNVDIAALLDRSLTPGSFLLQRYCGEIHGFMITTRGWAFSKASYRAYLEMYRHIPIIAQYPVTYAAPDTWDTYDAVAPTIQQTYAVFCAQTE</sequence>
<dbReference type="InterPro" id="IPR057154">
    <property type="entry name" value="DUF7832"/>
</dbReference>
<evidence type="ECO:0000259" key="1">
    <source>
        <dbReference type="Pfam" id="PF25191"/>
    </source>
</evidence>